<gene>
    <name evidence="4" type="ORF">UT77_C0010G0013</name>
</gene>
<evidence type="ECO:0000256" key="1">
    <source>
        <dbReference type="ARBA" id="ARBA00022679"/>
    </source>
</evidence>
<feature type="domain" description="Glycosyltransferase subfamily 4-like N-terminal" evidence="3">
    <location>
        <begin position="24"/>
        <end position="191"/>
    </location>
</feature>
<reference evidence="4 5" key="1">
    <citation type="journal article" date="2015" name="Nature">
        <title>rRNA introns, odd ribosomes, and small enigmatic genomes across a large radiation of phyla.</title>
        <authorList>
            <person name="Brown C.T."/>
            <person name="Hug L.A."/>
            <person name="Thomas B.C."/>
            <person name="Sharon I."/>
            <person name="Castelle C.J."/>
            <person name="Singh A."/>
            <person name="Wilkins M.J."/>
            <person name="Williams K.H."/>
            <person name="Banfield J.F."/>
        </authorList>
    </citation>
    <scope>NUCLEOTIDE SEQUENCE [LARGE SCALE GENOMIC DNA]</scope>
</reference>
<comment type="caution">
    <text evidence="4">The sequence shown here is derived from an EMBL/GenBank/DDBJ whole genome shotgun (WGS) entry which is preliminary data.</text>
</comment>
<dbReference type="GO" id="GO:0009103">
    <property type="term" value="P:lipopolysaccharide biosynthetic process"/>
    <property type="evidence" value="ECO:0007669"/>
    <property type="project" value="TreeGrafter"/>
</dbReference>
<dbReference type="Proteomes" id="UP000034881">
    <property type="component" value="Unassembled WGS sequence"/>
</dbReference>
<proteinExistence type="predicted"/>
<sequence>MNILRIAVISYHTCPLSDEKNADFGGMNTYVLELSKALAEKGYIIDIFAKATDKNSPAVIEVSLNLKVYHLQAEDISEFSNNLYEIIKKEKISYDLISAHYYLSGLVGLKLKEKINIPLFVTFHTLALMKNLVIRSQDEKENLERIKSEILLTKKADKIIATSESDLAYIHTLYSCPLERTTLLSPGVNLKLFKPIDKLTAKKFIKANPSHKIILFVGRMDPLKGIDVLLYTIKILIQKHPKLAFCLWVVGGKKIADKKELQHLEEIRKALGITSYVKFVNNKTQEELLYYYNSAEIVLMPSQYESFGMAALEAMACAVPAIITDVTGIAGLLNRKHQSLLTSASNPIRLAQKINNLLTNTKEHKKMSQEVFKKVQDLSWENTALKFIQILRR</sequence>
<feature type="domain" description="Glycosyl transferase family 1" evidence="2">
    <location>
        <begin position="201"/>
        <end position="371"/>
    </location>
</feature>
<dbReference type="AlphaFoldDB" id="A0A0G0TUB2"/>
<dbReference type="GO" id="GO:0016757">
    <property type="term" value="F:glycosyltransferase activity"/>
    <property type="evidence" value="ECO:0007669"/>
    <property type="project" value="InterPro"/>
</dbReference>
<evidence type="ECO:0000313" key="5">
    <source>
        <dbReference type="Proteomes" id="UP000034881"/>
    </source>
</evidence>
<keyword evidence="1 4" id="KW-0808">Transferase</keyword>
<dbReference type="SUPFAM" id="SSF53756">
    <property type="entry name" value="UDP-Glycosyltransferase/glycogen phosphorylase"/>
    <property type="match status" value="1"/>
</dbReference>
<evidence type="ECO:0000259" key="3">
    <source>
        <dbReference type="Pfam" id="PF13439"/>
    </source>
</evidence>
<dbReference type="EMBL" id="LBYB01000010">
    <property type="protein sequence ID" value="KKR41487.1"/>
    <property type="molecule type" value="Genomic_DNA"/>
</dbReference>
<evidence type="ECO:0000313" key="4">
    <source>
        <dbReference type="EMBL" id="KKR41487.1"/>
    </source>
</evidence>
<dbReference type="Pfam" id="PF00534">
    <property type="entry name" value="Glycos_transf_1"/>
    <property type="match status" value="1"/>
</dbReference>
<organism evidence="4 5">
    <name type="scientific">Candidatus Daviesbacteria bacterium GW2011_GWC2_40_12</name>
    <dbReference type="NCBI Taxonomy" id="1618431"/>
    <lineage>
        <taxon>Bacteria</taxon>
        <taxon>Candidatus Daviesiibacteriota</taxon>
    </lineage>
</organism>
<dbReference type="InterPro" id="IPR028098">
    <property type="entry name" value="Glyco_trans_4-like_N"/>
</dbReference>
<dbReference type="Gene3D" id="3.40.50.2000">
    <property type="entry name" value="Glycogen Phosphorylase B"/>
    <property type="match status" value="2"/>
</dbReference>
<dbReference type="Pfam" id="PF13439">
    <property type="entry name" value="Glyco_transf_4"/>
    <property type="match status" value="1"/>
</dbReference>
<accession>A0A0G0TUB2</accession>
<dbReference type="InterPro" id="IPR001296">
    <property type="entry name" value="Glyco_trans_1"/>
</dbReference>
<evidence type="ECO:0000259" key="2">
    <source>
        <dbReference type="Pfam" id="PF00534"/>
    </source>
</evidence>
<dbReference type="PANTHER" id="PTHR46401">
    <property type="entry name" value="GLYCOSYLTRANSFERASE WBBK-RELATED"/>
    <property type="match status" value="1"/>
</dbReference>
<protein>
    <submittedName>
        <fullName evidence="4">Glycosyl transferase, group 1</fullName>
    </submittedName>
</protein>
<name>A0A0G0TUB2_9BACT</name>
<dbReference type="PANTHER" id="PTHR46401:SF2">
    <property type="entry name" value="GLYCOSYLTRANSFERASE WBBK-RELATED"/>
    <property type="match status" value="1"/>
</dbReference>